<dbReference type="PANTHER" id="PTHR22168">
    <property type="entry name" value="TMEM26 PROTEIN"/>
    <property type="match status" value="1"/>
</dbReference>
<feature type="transmembrane region" description="Helical" evidence="2">
    <location>
        <begin position="98"/>
        <end position="119"/>
    </location>
</feature>
<evidence type="ECO:0000256" key="1">
    <source>
        <dbReference type="SAM" id="MobiDB-lite"/>
    </source>
</evidence>
<comment type="caution">
    <text evidence="3">The sequence shown here is derived from an EMBL/GenBank/DDBJ whole genome shotgun (WGS) entry which is preliminary data.</text>
</comment>
<keyword evidence="2" id="KW-1133">Transmembrane helix</keyword>
<dbReference type="EMBL" id="BMAT01001126">
    <property type="protein sequence ID" value="GFR80292.1"/>
    <property type="molecule type" value="Genomic_DNA"/>
</dbReference>
<protein>
    <submittedName>
        <fullName evidence="3">Transmembrane protein</fullName>
    </submittedName>
</protein>
<feature type="transmembrane region" description="Helical" evidence="2">
    <location>
        <begin position="131"/>
        <end position="152"/>
    </location>
</feature>
<evidence type="ECO:0000313" key="3">
    <source>
        <dbReference type="EMBL" id="GFR80292.1"/>
    </source>
</evidence>
<reference evidence="3 4" key="1">
    <citation type="journal article" date="2021" name="Elife">
        <title>Chloroplast acquisition without the gene transfer in kleptoplastic sea slugs, Plakobranchus ocellatus.</title>
        <authorList>
            <person name="Maeda T."/>
            <person name="Takahashi S."/>
            <person name="Yoshida T."/>
            <person name="Shimamura S."/>
            <person name="Takaki Y."/>
            <person name="Nagai Y."/>
            <person name="Toyoda A."/>
            <person name="Suzuki Y."/>
            <person name="Arimoto A."/>
            <person name="Ishii H."/>
            <person name="Satoh N."/>
            <person name="Nishiyama T."/>
            <person name="Hasebe M."/>
            <person name="Maruyama T."/>
            <person name="Minagawa J."/>
            <person name="Obokata J."/>
            <person name="Shigenobu S."/>
        </authorList>
    </citation>
    <scope>NUCLEOTIDE SEQUENCE [LARGE SCALE GENOMIC DNA]</scope>
</reference>
<name>A0AAV4G3Y7_9GAST</name>
<feature type="transmembrane region" description="Helical" evidence="2">
    <location>
        <begin position="23"/>
        <end position="42"/>
    </location>
</feature>
<dbReference type="InterPro" id="IPR019169">
    <property type="entry name" value="Transmembrane_26"/>
</dbReference>
<feature type="compositionally biased region" description="Polar residues" evidence="1">
    <location>
        <begin position="249"/>
        <end position="264"/>
    </location>
</feature>
<feature type="compositionally biased region" description="Basic and acidic residues" evidence="1">
    <location>
        <begin position="310"/>
        <end position="321"/>
    </location>
</feature>
<gene>
    <name evidence="3" type="ORF">ElyMa_000578100</name>
</gene>
<feature type="region of interest" description="Disordered" evidence="1">
    <location>
        <begin position="213"/>
        <end position="284"/>
    </location>
</feature>
<accession>A0AAV4G3Y7</accession>
<feature type="compositionally biased region" description="Polar residues" evidence="1">
    <location>
        <begin position="213"/>
        <end position="222"/>
    </location>
</feature>
<feature type="region of interest" description="Disordered" evidence="1">
    <location>
        <begin position="296"/>
        <end position="321"/>
    </location>
</feature>
<evidence type="ECO:0000313" key="4">
    <source>
        <dbReference type="Proteomes" id="UP000762676"/>
    </source>
</evidence>
<keyword evidence="2" id="KW-0472">Membrane</keyword>
<evidence type="ECO:0000256" key="2">
    <source>
        <dbReference type="SAM" id="Phobius"/>
    </source>
</evidence>
<sequence>MGSDVMELFQLFEEEEVKRRRNLTYIILAVWSLSLFQFTLVLTMSANPKKARVALDPDLDVTDTPSKAGHGQASSKPLGYDRYRGRVPLKQRRTFKEFLIYSEVWSLIVTILMQDGPYLAVRLYVVVELKIINSTIIFFVCKNAIVVCLLLYRLIVIRLRMSEVDDDDSDNGMDLFFKERFLNLNGRGSRKAGSMKASAIPTVSGHSAVTDFTTLTPASTNPRQEKQKTTGADSTLSTADGTPCENEPAPSSDNEGRATHTTPFLKTENTEISESAPSTAAVDPVKDDSALSIIDKNPVVSFSADSAYSGDKDSVSGDSQH</sequence>
<dbReference type="Pfam" id="PF09772">
    <property type="entry name" value="Tmem26"/>
    <property type="match status" value="2"/>
</dbReference>
<keyword evidence="2 3" id="KW-0812">Transmembrane</keyword>
<dbReference type="Proteomes" id="UP000762676">
    <property type="component" value="Unassembled WGS sequence"/>
</dbReference>
<keyword evidence="4" id="KW-1185">Reference proteome</keyword>
<dbReference type="AlphaFoldDB" id="A0AAV4G3Y7"/>
<organism evidence="3 4">
    <name type="scientific">Elysia marginata</name>
    <dbReference type="NCBI Taxonomy" id="1093978"/>
    <lineage>
        <taxon>Eukaryota</taxon>
        <taxon>Metazoa</taxon>
        <taxon>Spiralia</taxon>
        <taxon>Lophotrochozoa</taxon>
        <taxon>Mollusca</taxon>
        <taxon>Gastropoda</taxon>
        <taxon>Heterobranchia</taxon>
        <taxon>Euthyneura</taxon>
        <taxon>Panpulmonata</taxon>
        <taxon>Sacoglossa</taxon>
        <taxon>Placobranchoidea</taxon>
        <taxon>Plakobranchidae</taxon>
        <taxon>Elysia</taxon>
    </lineage>
</organism>
<feature type="compositionally biased region" description="Polar residues" evidence="1">
    <location>
        <begin position="229"/>
        <end position="240"/>
    </location>
</feature>
<proteinExistence type="predicted"/>